<evidence type="ECO:0000313" key="5">
    <source>
        <dbReference type="Proteomes" id="UP000830055"/>
    </source>
</evidence>
<evidence type="ECO:0000256" key="2">
    <source>
        <dbReference type="SAM" id="Phobius"/>
    </source>
</evidence>
<reference evidence="4 5" key="1">
    <citation type="submission" date="2022-01" db="EMBL/GenBank/DDBJ databases">
        <title>Desulfofustis limnae sp. nov., a novel mesophilic sulfate-reducing bacterium isolated from marsh soil.</title>
        <authorList>
            <person name="Watanabe M."/>
            <person name="Takahashi A."/>
            <person name="Kojima H."/>
            <person name="Fukui M."/>
        </authorList>
    </citation>
    <scope>NUCLEOTIDE SEQUENCE [LARGE SCALE GENOMIC DNA]</scope>
    <source>
        <strain evidence="4 5">PPLL</strain>
    </source>
</reference>
<gene>
    <name evidence="4" type="ORF">DPPLL_08470</name>
</gene>
<feature type="transmembrane region" description="Helical" evidence="2">
    <location>
        <begin position="284"/>
        <end position="306"/>
    </location>
</feature>
<keyword evidence="5" id="KW-1185">Reference proteome</keyword>
<proteinExistence type="predicted"/>
<evidence type="ECO:0000259" key="3">
    <source>
        <dbReference type="SMART" id="SM00382"/>
    </source>
</evidence>
<feature type="region of interest" description="Disordered" evidence="1">
    <location>
        <begin position="315"/>
        <end position="382"/>
    </location>
</feature>
<dbReference type="EMBL" id="AP025516">
    <property type="protein sequence ID" value="BDD86482.1"/>
    <property type="molecule type" value="Genomic_DNA"/>
</dbReference>
<protein>
    <recommendedName>
        <fullName evidence="3">AAA+ ATPase domain-containing protein</fullName>
    </recommendedName>
</protein>
<keyword evidence="2" id="KW-0472">Membrane</keyword>
<keyword evidence="2" id="KW-1133">Transmembrane helix</keyword>
<sequence length="382" mass="42190">MYKHHFGFNENPFSIAPDPRYLFMSERHQEALAHLSFGAASDGCIILLTGEVGTGKTTICRRFIESLDPATDVAMVLNPKLTADELLAAICDEFRIDRPPEPSSSRQLLHRLNKFLLQGHANNRQALLIVDEAQHLDRDVLEMMRLLTNLETDRHKLLKIVLLGQSELATLLARPEMRQITQRITSRYHLKGLQRSDLPGYIQHRISVAGGGRTQLFNDAAIKSIFSLTGGIPRLVNSLCDRSLLGAYTEGKTRVDRTIVKRAAKELFDDHRVSLRPLPSRSRFLPLAGLLVAVLAVGIWLGSLLVDLRSDQIGPQKTTSAPAPADPQVFSDGDAPSPGDESDDPLLRLAGQDGDSRIVIGPITVNEKPHNTSQTDSHVVHP</sequence>
<dbReference type="InterPro" id="IPR049945">
    <property type="entry name" value="AAA_22"/>
</dbReference>
<evidence type="ECO:0000256" key="1">
    <source>
        <dbReference type="SAM" id="MobiDB-lite"/>
    </source>
</evidence>
<evidence type="ECO:0000313" key="4">
    <source>
        <dbReference type="EMBL" id="BDD86482.1"/>
    </source>
</evidence>
<feature type="domain" description="AAA+ ATPase" evidence="3">
    <location>
        <begin position="42"/>
        <end position="278"/>
    </location>
</feature>
<dbReference type="PANTHER" id="PTHR35894">
    <property type="entry name" value="GENERAL SECRETION PATHWAY PROTEIN A-RELATED"/>
    <property type="match status" value="1"/>
</dbReference>
<dbReference type="RefSeq" id="WP_284153569.1">
    <property type="nucleotide sequence ID" value="NZ_AP025516.1"/>
</dbReference>
<dbReference type="Pfam" id="PF13401">
    <property type="entry name" value="AAA_22"/>
    <property type="match status" value="1"/>
</dbReference>
<dbReference type="InterPro" id="IPR003593">
    <property type="entry name" value="AAA+_ATPase"/>
</dbReference>
<keyword evidence="2" id="KW-0812">Transmembrane</keyword>
<dbReference type="SUPFAM" id="SSF52540">
    <property type="entry name" value="P-loop containing nucleoside triphosphate hydrolases"/>
    <property type="match status" value="1"/>
</dbReference>
<organism evidence="4 5">
    <name type="scientific">Desulfofustis limnaeus</name>
    <dbReference type="NCBI Taxonomy" id="2740163"/>
    <lineage>
        <taxon>Bacteria</taxon>
        <taxon>Pseudomonadati</taxon>
        <taxon>Thermodesulfobacteriota</taxon>
        <taxon>Desulfobulbia</taxon>
        <taxon>Desulfobulbales</taxon>
        <taxon>Desulfocapsaceae</taxon>
        <taxon>Desulfofustis</taxon>
    </lineage>
</organism>
<name>A0ABN6M0P8_9BACT</name>
<dbReference type="InterPro" id="IPR052026">
    <property type="entry name" value="ExeA_AAA_ATPase_DNA-bind"/>
</dbReference>
<feature type="compositionally biased region" description="Polar residues" evidence="1">
    <location>
        <begin position="371"/>
        <end position="382"/>
    </location>
</feature>
<dbReference type="SMART" id="SM00382">
    <property type="entry name" value="AAA"/>
    <property type="match status" value="1"/>
</dbReference>
<dbReference type="PANTHER" id="PTHR35894:SF1">
    <property type="entry name" value="PHOSPHORIBULOKINASE _ URIDINE KINASE FAMILY"/>
    <property type="match status" value="1"/>
</dbReference>
<dbReference type="Gene3D" id="3.40.50.300">
    <property type="entry name" value="P-loop containing nucleotide triphosphate hydrolases"/>
    <property type="match status" value="1"/>
</dbReference>
<dbReference type="InterPro" id="IPR027417">
    <property type="entry name" value="P-loop_NTPase"/>
</dbReference>
<dbReference type="Proteomes" id="UP000830055">
    <property type="component" value="Chromosome"/>
</dbReference>
<accession>A0ABN6M0P8</accession>